<organism evidence="3 4">
    <name type="scientific">Helobdella robusta</name>
    <name type="common">Californian leech</name>
    <dbReference type="NCBI Taxonomy" id="6412"/>
    <lineage>
        <taxon>Eukaryota</taxon>
        <taxon>Metazoa</taxon>
        <taxon>Spiralia</taxon>
        <taxon>Lophotrochozoa</taxon>
        <taxon>Annelida</taxon>
        <taxon>Clitellata</taxon>
        <taxon>Hirudinea</taxon>
        <taxon>Rhynchobdellida</taxon>
        <taxon>Glossiphoniidae</taxon>
        <taxon>Helobdella</taxon>
    </lineage>
</organism>
<evidence type="ECO:0000313" key="2">
    <source>
        <dbReference type="EMBL" id="ESO10406.1"/>
    </source>
</evidence>
<dbReference type="Gene3D" id="2.60.40.10">
    <property type="entry name" value="Immunoglobulins"/>
    <property type="match status" value="1"/>
</dbReference>
<reference evidence="3" key="3">
    <citation type="submission" date="2015-06" db="UniProtKB">
        <authorList>
            <consortium name="EnsemblMetazoa"/>
        </authorList>
    </citation>
    <scope>IDENTIFICATION</scope>
</reference>
<accession>T1FJY5</accession>
<evidence type="ECO:0000259" key="1">
    <source>
        <dbReference type="PROSITE" id="PS50835"/>
    </source>
</evidence>
<gene>
    <name evidence="3" type="primary">20209134</name>
    <name evidence="2" type="ORF">HELRODRAFT_183627</name>
</gene>
<evidence type="ECO:0000313" key="3">
    <source>
        <dbReference type="EnsemblMetazoa" id="HelroP183627"/>
    </source>
</evidence>
<dbReference type="CTD" id="20209134"/>
<name>T1FJY5_HELRO</name>
<dbReference type="AlphaFoldDB" id="T1FJY5"/>
<dbReference type="InterPro" id="IPR013783">
    <property type="entry name" value="Ig-like_fold"/>
</dbReference>
<reference evidence="2 4" key="2">
    <citation type="journal article" date="2013" name="Nature">
        <title>Insights into bilaterian evolution from three spiralian genomes.</title>
        <authorList>
            <person name="Simakov O."/>
            <person name="Marletaz F."/>
            <person name="Cho S.J."/>
            <person name="Edsinger-Gonzales E."/>
            <person name="Havlak P."/>
            <person name="Hellsten U."/>
            <person name="Kuo D.H."/>
            <person name="Larsson T."/>
            <person name="Lv J."/>
            <person name="Arendt D."/>
            <person name="Savage R."/>
            <person name="Osoegawa K."/>
            <person name="de Jong P."/>
            <person name="Grimwood J."/>
            <person name="Chapman J.A."/>
            <person name="Shapiro H."/>
            <person name="Aerts A."/>
            <person name="Otillar R.P."/>
            <person name="Terry A.Y."/>
            <person name="Boore J.L."/>
            <person name="Grigoriev I.V."/>
            <person name="Lindberg D.R."/>
            <person name="Seaver E.C."/>
            <person name="Weisblat D.A."/>
            <person name="Putnam N.H."/>
            <person name="Rokhsar D.S."/>
        </authorList>
    </citation>
    <scope>NUCLEOTIDE SEQUENCE</scope>
</reference>
<dbReference type="EnsemblMetazoa" id="HelroT183627">
    <property type="protein sequence ID" value="HelroP183627"/>
    <property type="gene ID" value="HelroG183627"/>
</dbReference>
<dbReference type="SUPFAM" id="SSF48726">
    <property type="entry name" value="Immunoglobulin"/>
    <property type="match status" value="1"/>
</dbReference>
<protein>
    <recommendedName>
        <fullName evidence="1">Ig-like domain-containing protein</fullName>
    </recommendedName>
</protein>
<dbReference type="InterPro" id="IPR036179">
    <property type="entry name" value="Ig-like_dom_sf"/>
</dbReference>
<reference evidence="4" key="1">
    <citation type="submission" date="2012-12" db="EMBL/GenBank/DDBJ databases">
        <authorList>
            <person name="Hellsten U."/>
            <person name="Grimwood J."/>
            <person name="Chapman J.A."/>
            <person name="Shapiro H."/>
            <person name="Aerts A."/>
            <person name="Otillar R.P."/>
            <person name="Terry A.Y."/>
            <person name="Boore J.L."/>
            <person name="Simakov O."/>
            <person name="Marletaz F."/>
            <person name="Cho S.-J."/>
            <person name="Edsinger-Gonzales E."/>
            <person name="Havlak P."/>
            <person name="Kuo D.-H."/>
            <person name="Larsson T."/>
            <person name="Lv J."/>
            <person name="Arendt D."/>
            <person name="Savage R."/>
            <person name="Osoegawa K."/>
            <person name="de Jong P."/>
            <person name="Lindberg D.R."/>
            <person name="Seaver E.C."/>
            <person name="Weisblat D.A."/>
            <person name="Putnam N.H."/>
            <person name="Grigoriev I.V."/>
            <person name="Rokhsar D.S."/>
        </authorList>
    </citation>
    <scope>NUCLEOTIDE SEQUENCE</scope>
</reference>
<dbReference type="InParanoid" id="T1FJY5"/>
<dbReference type="EMBL" id="AMQM01008897">
    <property type="status" value="NOT_ANNOTATED_CDS"/>
    <property type="molecule type" value="Genomic_DNA"/>
</dbReference>
<proteinExistence type="predicted"/>
<dbReference type="GeneID" id="20209134"/>
<dbReference type="HOGENOM" id="CLU_1200981_0_0_1"/>
<dbReference type="InterPro" id="IPR007110">
    <property type="entry name" value="Ig-like_dom"/>
</dbReference>
<dbReference type="KEGG" id="hro:HELRODRAFT_183627"/>
<dbReference type="Proteomes" id="UP000015101">
    <property type="component" value="Unassembled WGS sequence"/>
</dbReference>
<dbReference type="EMBL" id="KB095875">
    <property type="protein sequence ID" value="ESO10406.1"/>
    <property type="molecule type" value="Genomic_DNA"/>
</dbReference>
<feature type="domain" description="Ig-like" evidence="1">
    <location>
        <begin position="1"/>
        <end position="116"/>
    </location>
</feature>
<keyword evidence="4" id="KW-1185">Reference proteome</keyword>
<evidence type="ECO:0000313" key="4">
    <source>
        <dbReference type="Proteomes" id="UP000015101"/>
    </source>
</evidence>
<dbReference type="PROSITE" id="PS50835">
    <property type="entry name" value="IG_LIKE"/>
    <property type="match status" value="1"/>
</dbReference>
<sequence length="218" mass="25761">MMLVVLGDLAVEYKEHYVRKGEAWSVECQLTERENQSNEIDQAWFFELTDENNNYNNYTNQNILDIKDSVLQVSFNHGEPPNLKLVITKIDYNHVGFYYCRTNKKTTTNELILIISSKIELAKAEDESDGIKLDMQVTYKRYERRNDQNCPVFSCDLKPLRSSSCRSRQGREICSVQNFYGQNERHPRTCEIGFNNFDHVILDKKKFSRWFFIELKTL</sequence>
<dbReference type="RefSeq" id="XP_009011468.1">
    <property type="nucleotide sequence ID" value="XM_009013220.1"/>
</dbReference>